<dbReference type="InterPro" id="IPR006913">
    <property type="entry name" value="CENP-V/GFA"/>
</dbReference>
<organism evidence="6 7">
    <name type="scientific">Candidatus Andeanibacterium colombiense</name>
    <dbReference type="NCBI Taxonomy" id="3121345"/>
    <lineage>
        <taxon>Bacteria</taxon>
        <taxon>Pseudomonadati</taxon>
        <taxon>Pseudomonadota</taxon>
        <taxon>Alphaproteobacteria</taxon>
        <taxon>Sphingomonadales</taxon>
        <taxon>Sphingomonadaceae</taxon>
        <taxon>Candidatus Andeanibacterium</taxon>
    </lineage>
</organism>
<dbReference type="PANTHER" id="PTHR33337:SF33">
    <property type="entry name" value="CENP-V_GFA DOMAIN-CONTAINING PROTEIN"/>
    <property type="match status" value="1"/>
</dbReference>
<dbReference type="AlphaFoldDB" id="A0AAJ5X6C7"/>
<dbReference type="GO" id="GO:0046872">
    <property type="term" value="F:metal ion binding"/>
    <property type="evidence" value="ECO:0007669"/>
    <property type="project" value="UniProtKB-KW"/>
</dbReference>
<dbReference type="SUPFAM" id="SSF51316">
    <property type="entry name" value="Mss4-like"/>
    <property type="match status" value="1"/>
</dbReference>
<evidence type="ECO:0000256" key="3">
    <source>
        <dbReference type="ARBA" id="ARBA00022833"/>
    </source>
</evidence>
<gene>
    <name evidence="6" type="ORF">P0Y56_03050</name>
</gene>
<dbReference type="EMBL" id="CP119316">
    <property type="protein sequence ID" value="WEK47278.1"/>
    <property type="molecule type" value="Genomic_DNA"/>
</dbReference>
<evidence type="ECO:0000313" key="6">
    <source>
        <dbReference type="EMBL" id="WEK47278.1"/>
    </source>
</evidence>
<dbReference type="InterPro" id="IPR011057">
    <property type="entry name" value="Mss4-like_sf"/>
</dbReference>
<dbReference type="KEGG" id="acob:P0Y56_03050"/>
<dbReference type="GO" id="GO:0016846">
    <property type="term" value="F:carbon-sulfur lyase activity"/>
    <property type="evidence" value="ECO:0007669"/>
    <property type="project" value="InterPro"/>
</dbReference>
<dbReference type="PANTHER" id="PTHR33337">
    <property type="entry name" value="GFA DOMAIN-CONTAINING PROTEIN"/>
    <property type="match status" value="1"/>
</dbReference>
<keyword evidence="4" id="KW-0456">Lyase</keyword>
<proteinExistence type="inferred from homology"/>
<keyword evidence="2" id="KW-0479">Metal-binding</keyword>
<feature type="domain" description="CENP-V/GFA" evidence="5">
    <location>
        <begin position="6"/>
        <end position="124"/>
    </location>
</feature>
<dbReference type="PROSITE" id="PS51891">
    <property type="entry name" value="CENP_V_GFA"/>
    <property type="match status" value="1"/>
</dbReference>
<reference evidence="6" key="1">
    <citation type="submission" date="2023-03" db="EMBL/GenBank/DDBJ databases">
        <title>Andean soil-derived lignocellulolytic bacterial consortium as a source of novel taxa and putative plastic-active enzymes.</title>
        <authorList>
            <person name="Diaz-Garcia L."/>
            <person name="Chuvochina M."/>
            <person name="Feuerriegel G."/>
            <person name="Bunk B."/>
            <person name="Sproer C."/>
            <person name="Streit W.R."/>
            <person name="Rodriguez L.M."/>
            <person name="Overmann J."/>
            <person name="Jimenez D.J."/>
        </authorList>
    </citation>
    <scope>NUCLEOTIDE SEQUENCE</scope>
    <source>
        <strain evidence="6">MAG 26</strain>
    </source>
</reference>
<evidence type="ECO:0000256" key="1">
    <source>
        <dbReference type="ARBA" id="ARBA00005495"/>
    </source>
</evidence>
<sequence>MAVGGIAGGCRCGAVRYRIDADTMPPVYACHCTRCQTASGSAFAVQMPVRVEQLTVEGEVISVALPTVNGAVSTIRHCPVCLTRLYGTGSAFPAIAIVRAGTLDDSAGLSPAMHLFTGTKQPWVALPDDVPAYENNPGPEVWARLLA</sequence>
<dbReference type="Proteomes" id="UP001218362">
    <property type="component" value="Chromosome"/>
</dbReference>
<evidence type="ECO:0000313" key="7">
    <source>
        <dbReference type="Proteomes" id="UP001218362"/>
    </source>
</evidence>
<protein>
    <submittedName>
        <fullName evidence="6">GFA family protein</fullName>
    </submittedName>
</protein>
<dbReference type="Pfam" id="PF04828">
    <property type="entry name" value="GFA"/>
    <property type="match status" value="1"/>
</dbReference>
<name>A0AAJ5X6C7_9SPHN</name>
<evidence type="ECO:0000259" key="5">
    <source>
        <dbReference type="PROSITE" id="PS51891"/>
    </source>
</evidence>
<accession>A0AAJ5X6C7</accession>
<comment type="similarity">
    <text evidence="1">Belongs to the Gfa family.</text>
</comment>
<keyword evidence="3" id="KW-0862">Zinc</keyword>
<dbReference type="Gene3D" id="3.90.1590.10">
    <property type="entry name" value="glutathione-dependent formaldehyde- activating enzyme (gfa)"/>
    <property type="match status" value="1"/>
</dbReference>
<evidence type="ECO:0000256" key="4">
    <source>
        <dbReference type="ARBA" id="ARBA00023239"/>
    </source>
</evidence>
<evidence type="ECO:0000256" key="2">
    <source>
        <dbReference type="ARBA" id="ARBA00022723"/>
    </source>
</evidence>